<keyword evidence="1" id="KW-0472">Membrane</keyword>
<accession>K9WGD3</accession>
<reference evidence="2 3" key="1">
    <citation type="submission" date="2012-06" db="EMBL/GenBank/DDBJ databases">
        <title>Finished chromosome of genome of Microcoleus sp. PCC 7113.</title>
        <authorList>
            <consortium name="US DOE Joint Genome Institute"/>
            <person name="Gugger M."/>
            <person name="Coursin T."/>
            <person name="Rippka R."/>
            <person name="Tandeau De Marsac N."/>
            <person name="Huntemann M."/>
            <person name="Wei C.-L."/>
            <person name="Han J."/>
            <person name="Detter J.C."/>
            <person name="Han C."/>
            <person name="Tapia R."/>
            <person name="Chen A."/>
            <person name="Kyrpides N."/>
            <person name="Mavromatis K."/>
            <person name="Markowitz V."/>
            <person name="Szeto E."/>
            <person name="Ivanova N."/>
            <person name="Pagani I."/>
            <person name="Pati A."/>
            <person name="Goodwin L."/>
            <person name="Nordberg H.P."/>
            <person name="Cantor M.N."/>
            <person name="Hua S.X."/>
            <person name="Woyke T."/>
            <person name="Kerfeld C.A."/>
        </authorList>
    </citation>
    <scope>NUCLEOTIDE SEQUENCE [LARGE SCALE GENOMIC DNA]</scope>
    <source>
        <strain evidence="2 3">PCC 7113</strain>
    </source>
</reference>
<organism evidence="2 3">
    <name type="scientific">Allocoleopsis franciscana PCC 7113</name>
    <dbReference type="NCBI Taxonomy" id="1173027"/>
    <lineage>
        <taxon>Bacteria</taxon>
        <taxon>Bacillati</taxon>
        <taxon>Cyanobacteriota</taxon>
        <taxon>Cyanophyceae</taxon>
        <taxon>Coleofasciculales</taxon>
        <taxon>Coleofasciculaceae</taxon>
        <taxon>Allocoleopsis</taxon>
        <taxon>Allocoleopsis franciscana</taxon>
    </lineage>
</organism>
<proteinExistence type="predicted"/>
<feature type="transmembrane region" description="Helical" evidence="1">
    <location>
        <begin position="20"/>
        <end position="38"/>
    </location>
</feature>
<keyword evidence="3" id="KW-1185">Reference proteome</keyword>
<sequence length="75" mass="8586">MRRKIGLSLQHTNPELLMRIKVNLTHILILAVLFISFGDRVLPQPMSRASIQTRNSVNQLFNQIFPKVQPGNPTH</sequence>
<dbReference type="HOGENOM" id="CLU_2667029_0_0_3"/>
<dbReference type="eggNOG" id="ENOG5033D0C">
    <property type="taxonomic scope" value="Bacteria"/>
</dbReference>
<evidence type="ECO:0000256" key="1">
    <source>
        <dbReference type="SAM" id="Phobius"/>
    </source>
</evidence>
<dbReference type="EMBL" id="CP003630">
    <property type="protein sequence ID" value="AFZ19465.1"/>
    <property type="molecule type" value="Genomic_DNA"/>
</dbReference>
<name>K9WGD3_9CYAN</name>
<keyword evidence="1" id="KW-1133">Transmembrane helix</keyword>
<dbReference type="AlphaFoldDB" id="K9WGD3"/>
<protein>
    <submittedName>
        <fullName evidence="2">Uncharacterized protein</fullName>
    </submittedName>
</protein>
<dbReference type="KEGG" id="mic:Mic7113_3746"/>
<keyword evidence="1" id="KW-0812">Transmembrane</keyword>
<gene>
    <name evidence="2" type="ORF">Mic7113_3746</name>
</gene>
<dbReference type="Proteomes" id="UP000010471">
    <property type="component" value="Chromosome"/>
</dbReference>
<evidence type="ECO:0000313" key="2">
    <source>
        <dbReference type="EMBL" id="AFZ19465.1"/>
    </source>
</evidence>
<evidence type="ECO:0000313" key="3">
    <source>
        <dbReference type="Proteomes" id="UP000010471"/>
    </source>
</evidence>